<reference evidence="2" key="1">
    <citation type="journal article" date="2021" name="Proc. Natl. Acad. Sci. U.S.A.">
        <title>A Catalog of Tens of Thousands of Viruses from Human Metagenomes Reveals Hidden Associations with Chronic Diseases.</title>
        <authorList>
            <person name="Tisza M.J."/>
            <person name="Buck C.B."/>
        </authorList>
    </citation>
    <scope>NUCLEOTIDE SEQUENCE</scope>
    <source>
        <strain evidence="2">CtZgu8</strain>
    </source>
</reference>
<keyword evidence="1" id="KW-0812">Transmembrane</keyword>
<sequence length="108" mass="11676">MASARLTTPNMSAMIPILPFMMFHGIVGSGAVALDSTIIRNPRLLLPLAPSVQRLSRLALRNQCDGHGGDGCECRTQSGEELPDGLEQLRDLFHVHLLSLADISIVTQ</sequence>
<proteinExistence type="predicted"/>
<keyword evidence="1" id="KW-1133">Transmembrane helix</keyword>
<organism evidence="2">
    <name type="scientific">Siphoviridae sp. ctZgu8</name>
    <dbReference type="NCBI Taxonomy" id="2827893"/>
    <lineage>
        <taxon>Viruses</taxon>
        <taxon>Duplodnaviria</taxon>
        <taxon>Heunggongvirae</taxon>
        <taxon>Uroviricota</taxon>
        <taxon>Caudoviricetes</taxon>
    </lineage>
</organism>
<dbReference type="EMBL" id="BK032617">
    <property type="protein sequence ID" value="DAF51564.1"/>
    <property type="molecule type" value="Genomic_DNA"/>
</dbReference>
<evidence type="ECO:0000313" key="2">
    <source>
        <dbReference type="EMBL" id="DAF51564.1"/>
    </source>
</evidence>
<name>A0A8S5SKH8_9CAUD</name>
<protein>
    <submittedName>
        <fullName evidence="2">Uncharacterized protein</fullName>
    </submittedName>
</protein>
<evidence type="ECO:0000256" key="1">
    <source>
        <dbReference type="SAM" id="Phobius"/>
    </source>
</evidence>
<feature type="transmembrane region" description="Helical" evidence="1">
    <location>
        <begin position="13"/>
        <end position="34"/>
    </location>
</feature>
<accession>A0A8S5SKH8</accession>
<keyword evidence="1" id="KW-0472">Membrane</keyword>